<proteinExistence type="predicted"/>
<evidence type="ECO:0000313" key="1">
    <source>
        <dbReference type="EMBL" id="TYC48137.1"/>
    </source>
</evidence>
<reference evidence="1 2" key="1">
    <citation type="submission" date="2019-01" db="EMBL/GenBank/DDBJ databases">
        <title>Weissella sp. nov., a novel lactic acid bacterium isolated from animal feces.</title>
        <authorList>
            <person name="Wang L.-T."/>
        </authorList>
    </citation>
    <scope>NUCLEOTIDE SEQUENCE [LARGE SCALE GENOMIC DNA]</scope>
    <source>
        <strain evidence="1 2">8H-2</strain>
    </source>
</reference>
<accession>A0A6C2C2T5</accession>
<evidence type="ECO:0008006" key="3">
    <source>
        <dbReference type="Google" id="ProtNLM"/>
    </source>
</evidence>
<dbReference type="Proteomes" id="UP000371977">
    <property type="component" value="Unassembled WGS sequence"/>
</dbReference>
<evidence type="ECO:0000313" key="2">
    <source>
        <dbReference type="Proteomes" id="UP000371977"/>
    </source>
</evidence>
<dbReference type="RefSeq" id="WP_148623266.1">
    <property type="nucleotide sequence ID" value="NZ_SDGZ01000023.1"/>
</dbReference>
<name>A0A6C2C2T5_9LACO</name>
<sequence>MLILFDFFNAQNRHLHDVLLKANPNADYVVINDNGFLPKNMASIVNFYTKHYAVKKGLQKAMYFNELPVPDLYQIAANNEAGQVFHMNQKVADIHFSKLYPGKRLIESVDWLDKDAKVVVSNFYNRLGFLYKRNLYNAAHELILTSYLNEDGVEVITINPRTKDIIVNFAGQTRVYHSLTEFTVATIKLMGISYDKLIYDSLSTPLFVNKELNQTGDSILIWHEALQNKQIPGNMLTLADMPKQRVLFQNLKDFNQVSKELAEKKVRAGFIGAAYREIADSDFNRDVTIVTASDSLEGIEELLTNLGEYTFNVVAKTLMSNKLHSLGERYRNLKLFPSQTDSKISEFISNSGIYLDINNGNKIPDVIEQVLANGKLIYSLDSTVGDQQLIPVKQIYPSVEKLLQTLSELNPDVYQLRVDRQYRDLKDGTFEAYFEDKLFS</sequence>
<keyword evidence="2" id="KW-1185">Reference proteome</keyword>
<dbReference type="AlphaFoldDB" id="A0A6C2C2T5"/>
<gene>
    <name evidence="1" type="ORF">ESZ50_09150</name>
</gene>
<dbReference type="OrthoDB" id="2136618at2"/>
<organism evidence="1 2">
    <name type="scientific">Weissella muntiaci</name>
    <dbReference type="NCBI Taxonomy" id="2508881"/>
    <lineage>
        <taxon>Bacteria</taxon>
        <taxon>Bacillati</taxon>
        <taxon>Bacillota</taxon>
        <taxon>Bacilli</taxon>
        <taxon>Lactobacillales</taxon>
        <taxon>Lactobacillaceae</taxon>
        <taxon>Weissella</taxon>
    </lineage>
</organism>
<dbReference type="EMBL" id="SDGZ01000023">
    <property type="protein sequence ID" value="TYC48137.1"/>
    <property type="molecule type" value="Genomic_DNA"/>
</dbReference>
<comment type="caution">
    <text evidence="1">The sequence shown here is derived from an EMBL/GenBank/DDBJ whole genome shotgun (WGS) entry which is preliminary data.</text>
</comment>
<protein>
    <recommendedName>
        <fullName evidence="3">Glycosyltransferase stabilizing protein GtfB</fullName>
    </recommendedName>
</protein>